<proteinExistence type="predicted"/>
<dbReference type="KEGG" id="vg:55619527"/>
<dbReference type="GeneID" id="55619527"/>
<keyword evidence="2" id="KW-1185">Reference proteome</keyword>
<evidence type="ECO:0000313" key="1">
    <source>
        <dbReference type="EMBL" id="QDH94152.1"/>
    </source>
</evidence>
<dbReference type="EMBL" id="MK977715">
    <property type="protein sequence ID" value="QDH94152.1"/>
    <property type="molecule type" value="Genomic_DNA"/>
</dbReference>
<name>A0A514DKP4_9CAUD</name>
<organism evidence="1 2">
    <name type="scientific">Corynebacterium phage Adelaide</name>
    <dbReference type="NCBI Taxonomy" id="2588499"/>
    <lineage>
        <taxon>Viruses</taxon>
        <taxon>Duplodnaviria</taxon>
        <taxon>Heunggongvirae</taxon>
        <taxon>Uroviricota</taxon>
        <taxon>Caudoviricetes</taxon>
        <taxon>Samwavirus</taxon>
        <taxon>Samwavirus adelaide</taxon>
    </lineage>
</organism>
<accession>A0A514DKP4</accession>
<protein>
    <submittedName>
        <fullName evidence="1">Uncharacterized protein</fullName>
    </submittedName>
</protein>
<reference evidence="1 2" key="1">
    <citation type="submission" date="2019-05" db="EMBL/GenBank/DDBJ databases">
        <authorList>
            <person name="Albert R.M."/>
            <person name="Nur A.I."/>
            <person name="Ayala A."/>
            <person name="Bradley M.S."/>
            <person name="Burch R.E."/>
            <person name="Chen M."/>
            <person name="Dulaney A."/>
            <person name="Kakulamarri P.S."/>
            <person name="Kelly K.U."/>
            <person name="Maynor S.D."/>
            <person name="Perritt S.E."/>
            <person name="Praveen H."/>
            <person name="Slemons D.M."/>
            <person name="Snidow C.R."/>
            <person name="Thalluri S."/>
            <person name="Vyawahare A.K."/>
            <person name="Williams M.R."/>
            <person name="Monti D.L."/>
            <person name="Garlena R.A."/>
            <person name="Russell D.A."/>
            <person name="Pope W.H."/>
            <person name="Jacobs-Sera D."/>
            <person name="Hatfull G.F."/>
        </authorList>
    </citation>
    <scope>NUCLEOTIDE SEQUENCE [LARGE SCALE GENOMIC DNA]</scope>
</reference>
<gene>
    <name evidence="1" type="primary">51</name>
    <name evidence="1" type="ORF">SEA_ADELAIDE_51</name>
</gene>
<dbReference type="RefSeq" id="YP_009849089.1">
    <property type="nucleotide sequence ID" value="NC_048791.1"/>
</dbReference>
<evidence type="ECO:0000313" key="2">
    <source>
        <dbReference type="Proteomes" id="UP000320210"/>
    </source>
</evidence>
<sequence length="91" mass="10244">MTRISVRKDGPFGLWVIYEGDRAANFAMDWTFAMQVTDFLAQARADELAERIAAIPAMPLMTGIPQATAMRQAMWRRNLDLADAIIRMGLI</sequence>
<dbReference type="Proteomes" id="UP000320210">
    <property type="component" value="Genome"/>
</dbReference>